<reference evidence="1" key="2">
    <citation type="journal article" date="2015" name="Data Brief">
        <title>Shoot transcriptome of the giant reed, Arundo donax.</title>
        <authorList>
            <person name="Barrero R.A."/>
            <person name="Guerrero F.D."/>
            <person name="Moolhuijzen P."/>
            <person name="Goolsby J.A."/>
            <person name="Tidwell J."/>
            <person name="Bellgard S.E."/>
            <person name="Bellgard M.I."/>
        </authorList>
    </citation>
    <scope>NUCLEOTIDE SEQUENCE</scope>
    <source>
        <tissue evidence="1">Shoot tissue taken approximately 20 cm above the soil surface</tissue>
    </source>
</reference>
<organism evidence="1">
    <name type="scientific">Arundo donax</name>
    <name type="common">Giant reed</name>
    <name type="synonym">Donax arundinaceus</name>
    <dbReference type="NCBI Taxonomy" id="35708"/>
    <lineage>
        <taxon>Eukaryota</taxon>
        <taxon>Viridiplantae</taxon>
        <taxon>Streptophyta</taxon>
        <taxon>Embryophyta</taxon>
        <taxon>Tracheophyta</taxon>
        <taxon>Spermatophyta</taxon>
        <taxon>Magnoliopsida</taxon>
        <taxon>Liliopsida</taxon>
        <taxon>Poales</taxon>
        <taxon>Poaceae</taxon>
        <taxon>PACMAD clade</taxon>
        <taxon>Arundinoideae</taxon>
        <taxon>Arundineae</taxon>
        <taxon>Arundo</taxon>
    </lineage>
</organism>
<sequence>MSTICIRSSSGTKHQFGDCTALSHLKSSTFAQLPVSSSSPESLKSSSIPSYFKACGANLTPLQSSMIGLLLTRK</sequence>
<evidence type="ECO:0000313" key="1">
    <source>
        <dbReference type="EMBL" id="JAE21252.1"/>
    </source>
</evidence>
<dbReference type="EMBL" id="GBRH01176644">
    <property type="protein sequence ID" value="JAE21252.1"/>
    <property type="molecule type" value="Transcribed_RNA"/>
</dbReference>
<proteinExistence type="predicted"/>
<accession>A0A0A9G9V6</accession>
<protein>
    <submittedName>
        <fullName evidence="1">Uncharacterized protein</fullName>
    </submittedName>
</protein>
<dbReference type="AlphaFoldDB" id="A0A0A9G9V6"/>
<name>A0A0A9G9V6_ARUDO</name>
<reference evidence="1" key="1">
    <citation type="submission" date="2014-09" db="EMBL/GenBank/DDBJ databases">
        <authorList>
            <person name="Magalhaes I.L.F."/>
            <person name="Oliveira U."/>
            <person name="Santos F.R."/>
            <person name="Vidigal T.H.D.A."/>
            <person name="Brescovit A.D."/>
            <person name="Santos A.J."/>
        </authorList>
    </citation>
    <scope>NUCLEOTIDE SEQUENCE</scope>
    <source>
        <tissue evidence="1">Shoot tissue taken approximately 20 cm above the soil surface</tissue>
    </source>
</reference>